<comment type="caution">
    <text evidence="3">The sequence shown here is derived from an EMBL/GenBank/DDBJ whole genome shotgun (WGS) entry which is preliminary data.</text>
</comment>
<evidence type="ECO:0000313" key="3">
    <source>
        <dbReference type="EMBL" id="KAK9269364.1"/>
    </source>
</evidence>
<gene>
    <name evidence="3" type="ORF">L1049_001135</name>
</gene>
<dbReference type="InterPro" id="IPR057135">
    <property type="entry name" value="At4g27190-like_LRR"/>
</dbReference>
<sequence length="293" mass="34415">MERREEKGKEEKRNSFPKVENLEELHVEYCYSLKEVFYLEEIEEEHTKLSRLRELILVGLPKMTAIWKGNLLAARLENLKMMKVKECGKLKNLFSKALARKVHQLMHLAVMNCDTMEEIISNEQAEMEQEAVDIVVSSNMPSPMLFKNLQKLTISQCKKMKSILALRLVRGLEQLEELVITSCNQMEEIISKAEEEEEENEDKNMLPRLKILALQNLPRLCTLYKGALLLNWPSLEELQVWNCLKLKTLPLDLHGAPKLRKFKGQVEWFENLEWKYEITKTRLQPLLTEEYVL</sequence>
<accession>A0AAP0NDP6</accession>
<dbReference type="PANTHER" id="PTHR33463:SF203">
    <property type="entry name" value="AAA+ ATPASE DOMAIN-CONTAINING PROTEIN"/>
    <property type="match status" value="1"/>
</dbReference>
<evidence type="ECO:0000259" key="2">
    <source>
        <dbReference type="Pfam" id="PF23247"/>
    </source>
</evidence>
<evidence type="ECO:0000256" key="1">
    <source>
        <dbReference type="ARBA" id="ARBA00022821"/>
    </source>
</evidence>
<keyword evidence="4" id="KW-1185">Reference proteome</keyword>
<feature type="domain" description="Disease resistance protein At4g27190-like leucine-rich repeats" evidence="2">
    <location>
        <begin position="126"/>
        <end position="249"/>
    </location>
</feature>
<organism evidence="3 4">
    <name type="scientific">Liquidambar formosana</name>
    <name type="common">Formosan gum</name>
    <dbReference type="NCBI Taxonomy" id="63359"/>
    <lineage>
        <taxon>Eukaryota</taxon>
        <taxon>Viridiplantae</taxon>
        <taxon>Streptophyta</taxon>
        <taxon>Embryophyta</taxon>
        <taxon>Tracheophyta</taxon>
        <taxon>Spermatophyta</taxon>
        <taxon>Magnoliopsida</taxon>
        <taxon>eudicotyledons</taxon>
        <taxon>Gunneridae</taxon>
        <taxon>Pentapetalae</taxon>
        <taxon>Saxifragales</taxon>
        <taxon>Altingiaceae</taxon>
        <taxon>Liquidambar</taxon>
    </lineage>
</organism>
<keyword evidence="1" id="KW-0611">Plant defense</keyword>
<proteinExistence type="predicted"/>
<dbReference type="AlphaFoldDB" id="A0AAP0NDP6"/>
<dbReference type="InterPro" id="IPR050905">
    <property type="entry name" value="Plant_NBS-LRR"/>
</dbReference>
<dbReference type="SUPFAM" id="SSF52058">
    <property type="entry name" value="L domain-like"/>
    <property type="match status" value="1"/>
</dbReference>
<dbReference type="EMBL" id="JBBPBK010000015">
    <property type="protein sequence ID" value="KAK9269364.1"/>
    <property type="molecule type" value="Genomic_DNA"/>
</dbReference>
<dbReference type="InterPro" id="IPR032675">
    <property type="entry name" value="LRR_dom_sf"/>
</dbReference>
<feature type="domain" description="Disease resistance protein At4g27190-like leucine-rich repeats" evidence="2">
    <location>
        <begin position="17"/>
        <end position="114"/>
    </location>
</feature>
<name>A0AAP0NDP6_LIQFO</name>
<dbReference type="PANTHER" id="PTHR33463">
    <property type="entry name" value="NB-ARC DOMAIN-CONTAINING PROTEIN-RELATED"/>
    <property type="match status" value="1"/>
</dbReference>
<protein>
    <recommendedName>
        <fullName evidence="2">Disease resistance protein At4g27190-like leucine-rich repeats domain-containing protein</fullName>
    </recommendedName>
</protein>
<evidence type="ECO:0000313" key="4">
    <source>
        <dbReference type="Proteomes" id="UP001415857"/>
    </source>
</evidence>
<dbReference type="Gene3D" id="3.80.10.10">
    <property type="entry name" value="Ribonuclease Inhibitor"/>
    <property type="match status" value="1"/>
</dbReference>
<dbReference type="Pfam" id="PF23247">
    <property type="entry name" value="LRR_RPS2"/>
    <property type="match status" value="2"/>
</dbReference>
<dbReference type="Proteomes" id="UP001415857">
    <property type="component" value="Unassembled WGS sequence"/>
</dbReference>
<reference evidence="3 4" key="1">
    <citation type="journal article" date="2024" name="Plant J.">
        <title>Genome sequences and population genomics reveal climatic adaptation and genomic divergence between two closely related sweetgum species.</title>
        <authorList>
            <person name="Xu W.Q."/>
            <person name="Ren C.Q."/>
            <person name="Zhang X.Y."/>
            <person name="Comes H.P."/>
            <person name="Liu X.H."/>
            <person name="Li Y.G."/>
            <person name="Kettle C.J."/>
            <person name="Jalonen R."/>
            <person name="Gaisberger H."/>
            <person name="Ma Y.Z."/>
            <person name="Qiu Y.X."/>
        </authorList>
    </citation>
    <scope>NUCLEOTIDE SEQUENCE [LARGE SCALE GENOMIC DNA]</scope>
    <source>
        <strain evidence="3">Hangzhou</strain>
    </source>
</reference>